<dbReference type="PROSITE" id="PS51379">
    <property type="entry name" value="4FE4S_FER_2"/>
    <property type="match status" value="3"/>
</dbReference>
<dbReference type="InterPro" id="IPR017896">
    <property type="entry name" value="4Fe4S_Fe-S-bd"/>
</dbReference>
<dbReference type="GO" id="GO:0046872">
    <property type="term" value="F:metal ion binding"/>
    <property type="evidence" value="ECO:0007669"/>
    <property type="project" value="UniProtKB-KW"/>
</dbReference>
<dbReference type="GO" id="GO:0051536">
    <property type="term" value="F:iron-sulfur cluster binding"/>
    <property type="evidence" value="ECO:0007669"/>
    <property type="project" value="UniProtKB-KW"/>
</dbReference>
<evidence type="ECO:0000313" key="5">
    <source>
        <dbReference type="EMBL" id="GAW91253.1"/>
    </source>
</evidence>
<reference evidence="6" key="1">
    <citation type="journal article" date="2017" name="Appl. Environ. Microbiol.">
        <title>Genomic analysis of Calderihabitans maritimus KKC1, a thermophilic hydrogenogenic carboxydotrophic bacterium isolated from marine sediment.</title>
        <authorList>
            <person name="Omae K."/>
            <person name="Yoneda Y."/>
            <person name="Fukuyama Y."/>
            <person name="Yoshida T."/>
            <person name="Sako Y."/>
        </authorList>
    </citation>
    <scope>NUCLEOTIDE SEQUENCE [LARGE SCALE GENOMIC DNA]</scope>
    <source>
        <strain evidence="6">KKC1</strain>
    </source>
</reference>
<keyword evidence="6" id="KW-1185">Reference proteome</keyword>
<keyword evidence="1" id="KW-0479">Metal-binding</keyword>
<sequence>MSDLQKLADVVSLYLGNLAVKPRRCSRVRSHLSTCRACLEVCPTNGIKLSETGLEVENCIDCGLCTSACVTGALVWTNPSPLQLIEKVTQKIQEFEEAVIYCGPCSPKKKLKQGIEVPCLGSIPWECWLQLLLLSDQVKVLLPGDPCPTCRVKGGGESWRRQLGEAERITGKRITFVANAKTRRRRPSGGSVDTERRRFLRSVVDGLGKVPEIVIPGFLGGDEGNKITADRVTISERRQVLLNLIREYPPFRERILIKLPVMVGNCQFCRACSILCPQGALKQNKTGDVVKLELNVSACSGCNLCATVCFHKALELKSFRAMKLGEGIICVTEGQDFSCPECGELYTAVRGGKCFRCRNKMRYAFGR</sequence>
<organism evidence="5 6">
    <name type="scientific">Calderihabitans maritimus</name>
    <dbReference type="NCBI Taxonomy" id="1246530"/>
    <lineage>
        <taxon>Bacteria</taxon>
        <taxon>Bacillati</taxon>
        <taxon>Bacillota</taxon>
        <taxon>Clostridia</taxon>
        <taxon>Neomoorellales</taxon>
        <taxon>Calderihabitantaceae</taxon>
        <taxon>Calderihabitans</taxon>
    </lineage>
</organism>
<proteinExistence type="predicted"/>
<name>A0A1Z5HP06_9FIRM</name>
<protein>
    <recommendedName>
        <fullName evidence="4">4Fe-4S ferredoxin-type domain-containing protein</fullName>
    </recommendedName>
</protein>
<dbReference type="Gene3D" id="3.30.70.20">
    <property type="match status" value="2"/>
</dbReference>
<dbReference type="PANTHER" id="PTHR43122:SF1">
    <property type="entry name" value="IRON-SULFUR-BINDING PROTEIN"/>
    <property type="match status" value="1"/>
</dbReference>
<dbReference type="PANTHER" id="PTHR43122">
    <property type="entry name" value="FERREDOXIN SUBUNIT OF PYRUVATE:FLAVODOXIN OXIDOREDUCTASE-RELATED"/>
    <property type="match status" value="1"/>
</dbReference>
<comment type="caution">
    <text evidence="5">The sequence shown here is derived from an EMBL/GenBank/DDBJ whole genome shotgun (WGS) entry which is preliminary data.</text>
</comment>
<feature type="domain" description="4Fe-4S ferredoxin-type" evidence="4">
    <location>
        <begin position="290"/>
        <end position="319"/>
    </location>
</feature>
<dbReference type="RefSeq" id="WP_088552820.1">
    <property type="nucleotide sequence ID" value="NZ_BDGJ01000010.1"/>
</dbReference>
<keyword evidence="3" id="KW-0411">Iron-sulfur</keyword>
<keyword evidence="2" id="KW-0408">Iron</keyword>
<gene>
    <name evidence="5" type="ORF">KKC1_04150</name>
</gene>
<evidence type="ECO:0000259" key="4">
    <source>
        <dbReference type="PROSITE" id="PS51379"/>
    </source>
</evidence>
<evidence type="ECO:0000256" key="1">
    <source>
        <dbReference type="ARBA" id="ARBA00022723"/>
    </source>
</evidence>
<evidence type="ECO:0000256" key="3">
    <source>
        <dbReference type="ARBA" id="ARBA00023014"/>
    </source>
</evidence>
<dbReference type="InterPro" id="IPR017900">
    <property type="entry name" value="4Fe4S_Fe_S_CS"/>
</dbReference>
<accession>A0A1Z5HP06</accession>
<feature type="domain" description="4Fe-4S ferredoxin-type" evidence="4">
    <location>
        <begin position="257"/>
        <end position="286"/>
    </location>
</feature>
<evidence type="ECO:0000256" key="2">
    <source>
        <dbReference type="ARBA" id="ARBA00023004"/>
    </source>
</evidence>
<evidence type="ECO:0000313" key="6">
    <source>
        <dbReference type="Proteomes" id="UP000197032"/>
    </source>
</evidence>
<dbReference type="PROSITE" id="PS00198">
    <property type="entry name" value="4FE4S_FER_1"/>
    <property type="match status" value="1"/>
</dbReference>
<feature type="domain" description="4Fe-4S ferredoxin-type" evidence="4">
    <location>
        <begin position="50"/>
        <end position="79"/>
    </location>
</feature>
<dbReference type="SUPFAM" id="SSF54862">
    <property type="entry name" value="4Fe-4S ferredoxins"/>
    <property type="match status" value="1"/>
</dbReference>
<dbReference type="Proteomes" id="UP000197032">
    <property type="component" value="Unassembled WGS sequence"/>
</dbReference>
<dbReference type="AlphaFoldDB" id="A0A1Z5HP06"/>
<dbReference type="OrthoDB" id="9672at2"/>
<dbReference type="EMBL" id="BDGJ01000010">
    <property type="protein sequence ID" value="GAW91253.1"/>
    <property type="molecule type" value="Genomic_DNA"/>
</dbReference>